<dbReference type="AlphaFoldDB" id="A0A556AQC6"/>
<dbReference type="EMBL" id="VLTJ01000022">
    <property type="protein sequence ID" value="TSH95090.1"/>
    <property type="molecule type" value="Genomic_DNA"/>
</dbReference>
<proteinExistence type="predicted"/>
<evidence type="ECO:0000256" key="1">
    <source>
        <dbReference type="ARBA" id="ARBA00022729"/>
    </source>
</evidence>
<dbReference type="SMART" id="SM00749">
    <property type="entry name" value="BON"/>
    <property type="match status" value="2"/>
</dbReference>
<dbReference type="InterPro" id="IPR051686">
    <property type="entry name" value="Lipoprotein_DolP"/>
</dbReference>
<evidence type="ECO:0000259" key="3">
    <source>
        <dbReference type="PROSITE" id="PS50914"/>
    </source>
</evidence>
<keyword evidence="5" id="KW-1185">Reference proteome</keyword>
<dbReference type="PROSITE" id="PS50914">
    <property type="entry name" value="BON"/>
    <property type="match status" value="2"/>
</dbReference>
<reference evidence="4 5" key="1">
    <citation type="submission" date="2019-07" db="EMBL/GenBank/DDBJ databases">
        <title>Qingshengfaniella alkalisoli gen. nov., sp. nov., isolated from saline soil.</title>
        <authorList>
            <person name="Xu L."/>
            <person name="Huang X.-X."/>
            <person name="Sun J.-Q."/>
        </authorList>
    </citation>
    <scope>NUCLEOTIDE SEQUENCE [LARGE SCALE GENOMIC DNA]</scope>
    <source>
        <strain evidence="4 5">DSM 27279</strain>
    </source>
</reference>
<feature type="region of interest" description="Disordered" evidence="2">
    <location>
        <begin position="210"/>
        <end position="262"/>
    </location>
</feature>
<accession>A0A556AQC6</accession>
<evidence type="ECO:0000313" key="4">
    <source>
        <dbReference type="EMBL" id="TSH95090.1"/>
    </source>
</evidence>
<dbReference type="PANTHER" id="PTHR34606">
    <property type="entry name" value="BON DOMAIN-CONTAINING PROTEIN"/>
    <property type="match status" value="1"/>
</dbReference>
<dbReference type="Gene3D" id="3.40.1520.20">
    <property type="match status" value="1"/>
</dbReference>
<keyword evidence="1" id="KW-0732">Signal</keyword>
<comment type="caution">
    <text evidence="4">The sequence shown here is derived from an EMBL/GenBank/DDBJ whole genome shotgun (WGS) entry which is preliminary data.</text>
</comment>
<evidence type="ECO:0000313" key="5">
    <source>
        <dbReference type="Proteomes" id="UP000318405"/>
    </source>
</evidence>
<name>A0A556AQC6_9BURK</name>
<feature type="compositionally biased region" description="Low complexity" evidence="2">
    <location>
        <begin position="210"/>
        <end position="247"/>
    </location>
</feature>
<evidence type="ECO:0000256" key="2">
    <source>
        <dbReference type="SAM" id="MobiDB-lite"/>
    </source>
</evidence>
<organism evidence="4 5">
    <name type="scientific">Verticiella sediminum</name>
    <dbReference type="NCBI Taxonomy" id="1247510"/>
    <lineage>
        <taxon>Bacteria</taxon>
        <taxon>Pseudomonadati</taxon>
        <taxon>Pseudomonadota</taxon>
        <taxon>Betaproteobacteria</taxon>
        <taxon>Burkholderiales</taxon>
        <taxon>Alcaligenaceae</taxon>
        <taxon>Verticiella</taxon>
    </lineage>
</organism>
<dbReference type="Pfam" id="PF04972">
    <property type="entry name" value="BON"/>
    <property type="match status" value="2"/>
</dbReference>
<dbReference type="InterPro" id="IPR007055">
    <property type="entry name" value="BON_dom"/>
</dbReference>
<feature type="domain" description="BON" evidence="3">
    <location>
        <begin position="60"/>
        <end position="127"/>
    </location>
</feature>
<dbReference type="OrthoDB" id="5294487at2"/>
<feature type="domain" description="BON" evidence="3">
    <location>
        <begin position="136"/>
        <end position="203"/>
    </location>
</feature>
<dbReference type="Proteomes" id="UP000318405">
    <property type="component" value="Unassembled WGS sequence"/>
</dbReference>
<protein>
    <submittedName>
        <fullName evidence="4">BON domain-containing protein</fullName>
    </submittedName>
</protein>
<dbReference type="InterPro" id="IPR014004">
    <property type="entry name" value="Transpt-assoc_nodulatn_dom_bac"/>
</dbReference>
<gene>
    <name evidence="4" type="ORF">FOZ76_11545</name>
</gene>
<dbReference type="PANTHER" id="PTHR34606:SF4">
    <property type="entry name" value="OUTER MEMBRANE LIPOPROTEIN DOLP"/>
    <property type="match status" value="1"/>
</dbReference>
<sequence>MVCEVAVMKQGGAMRAGGRMLALAALAAALSGCVPALMGGALVGTTVVATDRRSPGIQVEDQAIEMRVRDAVDKELGEKAQVTPSSYNRSVLLVGAVADEASKARAERIAAGQQNVGGVINRLIVGPARTVSQGANDSWISGQVRTRLIGTSGLPSNSFAITTFRGVVHLQGRVSKREGDMAAQAAAQVRGVGKVLTFYEYISEDEAARTTAVQQPAQTPAPATTGTPISELSSPAGGTPAASTPAPVDTGAAQVIPIPRAP</sequence>